<dbReference type="PANTHER" id="PTHR12290">
    <property type="entry name" value="CORNICHON-RELATED"/>
    <property type="match status" value="1"/>
</dbReference>
<keyword evidence="5 6" id="KW-0472">Membrane</keyword>
<accession>A0A1Y1ZN48</accession>
<protein>
    <submittedName>
        <fullName evidence="7">Cornichon</fullName>
    </submittedName>
</protein>
<dbReference type="Proteomes" id="UP000193920">
    <property type="component" value="Unassembled WGS sequence"/>
</dbReference>
<comment type="subcellular location">
    <subcellularLocation>
        <location evidence="1">Membrane</location>
        <topology evidence="1">Multi-pass membrane protein</topology>
    </subcellularLocation>
</comment>
<feature type="transmembrane region" description="Helical" evidence="6">
    <location>
        <begin position="7"/>
        <end position="29"/>
    </location>
</feature>
<comment type="similarity">
    <text evidence="2">Belongs to the cornichon family.</text>
</comment>
<dbReference type="SMART" id="SM01398">
    <property type="entry name" value="Cornichon"/>
    <property type="match status" value="1"/>
</dbReference>
<gene>
    <name evidence="7" type="ORF">LY90DRAFT_392375</name>
</gene>
<feature type="transmembrane region" description="Helical" evidence="6">
    <location>
        <begin position="54"/>
        <end position="82"/>
    </location>
</feature>
<dbReference type="GO" id="GO:0016020">
    <property type="term" value="C:membrane"/>
    <property type="evidence" value="ECO:0007669"/>
    <property type="project" value="UniProtKB-SubCell"/>
</dbReference>
<dbReference type="EMBL" id="MCOG01000379">
    <property type="protein sequence ID" value="ORY11672.1"/>
    <property type="molecule type" value="Genomic_DNA"/>
</dbReference>
<dbReference type="AlphaFoldDB" id="A0A1Y1ZN48"/>
<dbReference type="GO" id="GO:0016192">
    <property type="term" value="P:vesicle-mediated transport"/>
    <property type="evidence" value="ECO:0007669"/>
    <property type="project" value="InterPro"/>
</dbReference>
<evidence type="ECO:0000256" key="5">
    <source>
        <dbReference type="ARBA" id="ARBA00023136"/>
    </source>
</evidence>
<reference evidence="7 8" key="1">
    <citation type="submission" date="2016-08" db="EMBL/GenBank/DDBJ databases">
        <title>A Parts List for Fungal Cellulosomes Revealed by Comparative Genomics.</title>
        <authorList>
            <consortium name="DOE Joint Genome Institute"/>
            <person name="Haitjema C.H."/>
            <person name="Gilmore S.P."/>
            <person name="Henske J.K."/>
            <person name="Solomon K.V."/>
            <person name="De Groot R."/>
            <person name="Kuo A."/>
            <person name="Mondo S.J."/>
            <person name="Salamov A.A."/>
            <person name="Labutti K."/>
            <person name="Zhao Z."/>
            <person name="Chiniquy J."/>
            <person name="Barry K."/>
            <person name="Brewer H.M."/>
            <person name="Purvine S.O."/>
            <person name="Wright A.T."/>
            <person name="Boxma B."/>
            <person name="Van Alen T."/>
            <person name="Hackstein J.H."/>
            <person name="Baker S.E."/>
            <person name="Grigoriev I.V."/>
            <person name="O'Malley M.A."/>
        </authorList>
    </citation>
    <scope>NUCLEOTIDE SEQUENCE [LARGE SCALE GENOMIC DNA]</scope>
    <source>
        <strain evidence="7 8">G1</strain>
    </source>
</reference>
<keyword evidence="4 6" id="KW-1133">Transmembrane helix</keyword>
<evidence type="ECO:0000313" key="7">
    <source>
        <dbReference type="EMBL" id="ORY11672.1"/>
    </source>
</evidence>
<dbReference type="PROSITE" id="PS01340">
    <property type="entry name" value="CORNICHON"/>
    <property type="match status" value="1"/>
</dbReference>
<keyword evidence="8" id="KW-1185">Reference proteome</keyword>
<comment type="caution">
    <text evidence="7">The sequence shown here is derived from an EMBL/GenBank/DDBJ whole genome shotgun (WGS) entry which is preliminary data.</text>
</comment>
<dbReference type="STRING" id="1754190.A0A1Y1ZN48"/>
<evidence type="ECO:0000256" key="1">
    <source>
        <dbReference type="ARBA" id="ARBA00004141"/>
    </source>
</evidence>
<evidence type="ECO:0000313" key="8">
    <source>
        <dbReference type="Proteomes" id="UP000193920"/>
    </source>
</evidence>
<dbReference type="InterPro" id="IPR033466">
    <property type="entry name" value="Cornichon_conserved"/>
</dbReference>
<name>A0A1Y1ZN48_9FUNG</name>
<evidence type="ECO:0000256" key="6">
    <source>
        <dbReference type="SAM" id="Phobius"/>
    </source>
</evidence>
<proteinExistence type="inferred from homology"/>
<sequence length="136" mass="16024">MGVEALLFLLAAIISAVLLFIMVYFVIMFTDLENDYINPIDLCTKLNHFVIPNYIAHAIMTLFFLFTGKWLTFLFNLPLLCYNIKRYIDNRHLFDATEIIRTLSYDKKESIIKLVFFFISFFLYLCGMAMAILKNY</sequence>
<organism evidence="7 8">
    <name type="scientific">Neocallimastix californiae</name>
    <dbReference type="NCBI Taxonomy" id="1754190"/>
    <lineage>
        <taxon>Eukaryota</taxon>
        <taxon>Fungi</taxon>
        <taxon>Fungi incertae sedis</taxon>
        <taxon>Chytridiomycota</taxon>
        <taxon>Chytridiomycota incertae sedis</taxon>
        <taxon>Neocallimastigomycetes</taxon>
        <taxon>Neocallimastigales</taxon>
        <taxon>Neocallimastigaceae</taxon>
        <taxon>Neocallimastix</taxon>
    </lineage>
</organism>
<evidence type="ECO:0000256" key="2">
    <source>
        <dbReference type="ARBA" id="ARBA00010095"/>
    </source>
</evidence>
<keyword evidence="3 6" id="KW-0812">Transmembrane</keyword>
<evidence type="ECO:0000256" key="4">
    <source>
        <dbReference type="ARBA" id="ARBA00022989"/>
    </source>
</evidence>
<dbReference type="Pfam" id="PF03311">
    <property type="entry name" value="Cornichon"/>
    <property type="match status" value="1"/>
</dbReference>
<feature type="transmembrane region" description="Helical" evidence="6">
    <location>
        <begin position="111"/>
        <end position="133"/>
    </location>
</feature>
<evidence type="ECO:0000256" key="3">
    <source>
        <dbReference type="ARBA" id="ARBA00022692"/>
    </source>
</evidence>
<dbReference type="InterPro" id="IPR003377">
    <property type="entry name" value="Cornichon"/>
</dbReference>
<dbReference type="OrthoDB" id="434393at2759"/>